<feature type="transmembrane region" description="Helical" evidence="10">
    <location>
        <begin position="497"/>
        <end position="520"/>
    </location>
</feature>
<evidence type="ECO:0000256" key="4">
    <source>
        <dbReference type="ARBA" id="ARBA00022692"/>
    </source>
</evidence>
<evidence type="ECO:0000256" key="1">
    <source>
        <dbReference type="ARBA" id="ARBA00004141"/>
    </source>
</evidence>
<comment type="subcellular location">
    <subcellularLocation>
        <location evidence="2">Endomembrane system</location>
    </subcellularLocation>
    <subcellularLocation>
        <location evidence="1">Membrane</location>
        <topology evidence="1">Multi-pass membrane protein</topology>
    </subcellularLocation>
</comment>
<evidence type="ECO:0000256" key="10">
    <source>
        <dbReference type="SAM" id="Phobius"/>
    </source>
</evidence>
<dbReference type="GO" id="GO:0016020">
    <property type="term" value="C:membrane"/>
    <property type="evidence" value="ECO:0007669"/>
    <property type="project" value="UniProtKB-SubCell"/>
</dbReference>
<comment type="function">
    <text evidence="7">Involved in cellular auxin homeostasis by regulating auxin metabolism. Regulates intracellular auxin accumulation at the endoplasmic reticulum and thus auxin availability for nuclear auxin signaling.</text>
</comment>
<feature type="compositionally biased region" description="Pro residues" evidence="9">
    <location>
        <begin position="367"/>
        <end position="381"/>
    </location>
</feature>
<proteinExistence type="inferred from homology"/>
<dbReference type="Pfam" id="PF03547">
    <property type="entry name" value="Mem_trans"/>
    <property type="match status" value="1"/>
</dbReference>
<dbReference type="InterPro" id="IPR004776">
    <property type="entry name" value="Mem_transp_PIN-like"/>
</dbReference>
<dbReference type="GO" id="GO:0055085">
    <property type="term" value="P:transmembrane transport"/>
    <property type="evidence" value="ECO:0007669"/>
    <property type="project" value="InterPro"/>
</dbReference>
<keyword evidence="4 10" id="KW-0812">Transmembrane</keyword>
<feature type="transmembrane region" description="Helical" evidence="10">
    <location>
        <begin position="41"/>
        <end position="60"/>
    </location>
</feature>
<feature type="compositionally biased region" description="Low complexity" evidence="9">
    <location>
        <begin position="290"/>
        <end position="302"/>
    </location>
</feature>
<dbReference type="PANTHER" id="PTHR31651:SF33">
    <property type="entry name" value="PROTEIN PIN-LIKES 1"/>
    <property type="match status" value="1"/>
</dbReference>
<feature type="transmembrane region" description="Helical" evidence="10">
    <location>
        <begin position="6"/>
        <end position="29"/>
    </location>
</feature>
<evidence type="ECO:0000256" key="7">
    <source>
        <dbReference type="ARBA" id="ARBA00025100"/>
    </source>
</evidence>
<gene>
    <name evidence="11" type="ORF">NDES1114_LOCUS4218</name>
</gene>
<comment type="similarity">
    <text evidence="8">Belongs to the auxin efflux carrier (TC 2.A.69.2) family.</text>
</comment>
<dbReference type="AlphaFoldDB" id="A0A7S1L626"/>
<evidence type="ECO:0000256" key="6">
    <source>
        <dbReference type="ARBA" id="ARBA00023136"/>
    </source>
</evidence>
<keyword evidence="6 10" id="KW-0472">Membrane</keyword>
<feature type="compositionally biased region" description="Low complexity" evidence="9">
    <location>
        <begin position="445"/>
        <end position="465"/>
    </location>
</feature>
<dbReference type="PANTHER" id="PTHR31651">
    <property type="match status" value="1"/>
</dbReference>
<dbReference type="GO" id="GO:0012505">
    <property type="term" value="C:endomembrane system"/>
    <property type="evidence" value="ECO:0007669"/>
    <property type="project" value="UniProtKB-SubCell"/>
</dbReference>
<reference evidence="11" key="1">
    <citation type="submission" date="2021-01" db="EMBL/GenBank/DDBJ databases">
        <authorList>
            <person name="Corre E."/>
            <person name="Pelletier E."/>
            <person name="Niang G."/>
            <person name="Scheremetjew M."/>
            <person name="Finn R."/>
            <person name="Kale V."/>
            <person name="Holt S."/>
            <person name="Cochrane G."/>
            <person name="Meng A."/>
            <person name="Brown T."/>
            <person name="Cohen L."/>
        </authorList>
    </citation>
    <scope>NUCLEOTIDE SEQUENCE</scope>
    <source>
        <strain evidence="11">CCAP 1951/1</strain>
    </source>
</reference>
<accession>A0A7S1L626</accession>
<evidence type="ECO:0000256" key="8">
    <source>
        <dbReference type="ARBA" id="ARBA00025752"/>
    </source>
</evidence>
<organism evidence="11">
    <name type="scientific">Neobodo designis</name>
    <name type="common">Flagellated protozoan</name>
    <name type="synonym">Bodo designis</name>
    <dbReference type="NCBI Taxonomy" id="312471"/>
    <lineage>
        <taxon>Eukaryota</taxon>
        <taxon>Discoba</taxon>
        <taxon>Euglenozoa</taxon>
        <taxon>Kinetoplastea</taxon>
        <taxon>Metakinetoplastina</taxon>
        <taxon>Neobodonida</taxon>
        <taxon>Neobodo</taxon>
    </lineage>
</organism>
<feature type="transmembrane region" description="Helical" evidence="10">
    <location>
        <begin position="213"/>
        <end position="237"/>
    </location>
</feature>
<feature type="compositionally biased region" description="Low complexity" evidence="9">
    <location>
        <begin position="324"/>
        <end position="337"/>
    </location>
</feature>
<keyword evidence="5 10" id="KW-1133">Transmembrane helix</keyword>
<feature type="transmembrane region" description="Helical" evidence="10">
    <location>
        <begin position="257"/>
        <end position="279"/>
    </location>
</feature>
<evidence type="ECO:0000256" key="9">
    <source>
        <dbReference type="SAM" id="MobiDB-lite"/>
    </source>
</evidence>
<feature type="transmembrane region" description="Helical" evidence="10">
    <location>
        <begin position="547"/>
        <end position="568"/>
    </location>
</feature>
<evidence type="ECO:0000313" key="11">
    <source>
        <dbReference type="EMBL" id="CAD9095475.1"/>
    </source>
</evidence>
<feature type="transmembrane region" description="Helical" evidence="10">
    <location>
        <begin position="580"/>
        <end position="604"/>
    </location>
</feature>
<feature type="transmembrane region" description="Helical" evidence="10">
    <location>
        <begin position="72"/>
        <end position="89"/>
    </location>
</feature>
<evidence type="ECO:0000256" key="5">
    <source>
        <dbReference type="ARBA" id="ARBA00022989"/>
    </source>
</evidence>
<protein>
    <submittedName>
        <fullName evidence="11">Uncharacterized protein</fullName>
    </submittedName>
</protein>
<feature type="region of interest" description="Disordered" evidence="9">
    <location>
        <begin position="290"/>
        <end position="409"/>
    </location>
</feature>
<name>A0A7S1L626_NEODS</name>
<evidence type="ECO:0000256" key="3">
    <source>
        <dbReference type="ARBA" id="ARBA00022448"/>
    </source>
</evidence>
<dbReference type="InterPro" id="IPR045033">
    <property type="entry name" value="PILS1/3/4/5/7"/>
</dbReference>
<feature type="region of interest" description="Disordered" evidence="9">
    <location>
        <begin position="425"/>
        <end position="481"/>
    </location>
</feature>
<sequence length="605" mass="63902">MKFTDVFATALTTTSTVLLIAGSGVIIVRRMTDGGAAALKGIAYVTALITLPCLLFTRLAARFDEALVMESWPLFVFAPAQITFGYLSARVAAQMGLVSPEYAPLLTLALVSQNAVAFPYALLAAVRGVWWWDGGGEGGVFEGRAGDTSVRDANAASLEYAETLLFMFNINTSLCLWSIGNQTVARAAVRHAGGDPDAYDGDASSFVGRVRRFFVMVIKPTLSLPVLSSFAGIAIGLTPTLRFLATKAPGTSTVFDGLYRAGDACVPLTLILLGCSLAVQQQKRKELAASAEASSAAPAEASEGTEMRQAEQVQQESDGGEARPTGATAPSSNTTSPSAPPSRPQTAPPRPVADRSPLMLPEATSVPVPPVALTPKVPPSRPLKSLVPIEQNPSFDLPPADQSFDPAEVTDERPLAVASIVQAWRDDQTRQQQQRQQRREPRPPVAVSATTTASAAGETAVADAAQPASDSDNDDGDAVPLTQRLLNPRGWSQQTRFTAIVLLVRYLLMPFGGLVMLWLAGMRPTDGPPGAGADTTAAAFAVDKRRVMLLVMVVQSFSPCAVNGGVICTLHGYFPERHGLMLAVVYVACAVPCVMWMSAGLAFLG</sequence>
<dbReference type="EMBL" id="HBGF01006193">
    <property type="protein sequence ID" value="CAD9095475.1"/>
    <property type="molecule type" value="Transcribed_RNA"/>
</dbReference>
<evidence type="ECO:0000256" key="2">
    <source>
        <dbReference type="ARBA" id="ARBA00004308"/>
    </source>
</evidence>
<feature type="compositionally biased region" description="Pro residues" evidence="9">
    <location>
        <begin position="338"/>
        <end position="351"/>
    </location>
</feature>
<keyword evidence="3" id="KW-0813">Transport</keyword>